<reference evidence="2 3" key="1">
    <citation type="submission" date="2019-05" db="EMBL/GenBank/DDBJ databases">
        <title>Complete genome sequence of Pseudoalteromonas sp. 16-SW-7(T) isolated from the Okhotsk Sea, Russia.</title>
        <authorList>
            <person name="Nguyen T.H."/>
            <person name="Nedashkovskaya O.I."/>
            <person name="Kim S.-G."/>
        </authorList>
    </citation>
    <scope>NUCLEOTIDE SEQUENCE [LARGE SCALE GENOMIC DNA]</scope>
    <source>
        <strain evidence="2 3">16-SW-7</strain>
    </source>
</reference>
<organism evidence="2 3">
    <name type="scientific">Pseudoalteromonas distincta</name>
    <dbReference type="NCBI Taxonomy" id="77608"/>
    <lineage>
        <taxon>Bacteria</taxon>
        <taxon>Pseudomonadati</taxon>
        <taxon>Pseudomonadota</taxon>
        <taxon>Gammaproteobacteria</taxon>
        <taxon>Alteromonadales</taxon>
        <taxon>Pseudoalteromonadaceae</taxon>
        <taxon>Pseudoalteromonas</taxon>
    </lineage>
</organism>
<dbReference type="RefSeq" id="WP_138490194.1">
    <property type="nucleotide sequence ID" value="NZ_CP040559.1"/>
</dbReference>
<dbReference type="GeneID" id="88777569"/>
<feature type="signal peptide" evidence="1">
    <location>
        <begin position="1"/>
        <end position="20"/>
    </location>
</feature>
<keyword evidence="1" id="KW-0732">Signal</keyword>
<evidence type="ECO:0000313" key="3">
    <source>
        <dbReference type="Proteomes" id="UP000310065"/>
    </source>
</evidence>
<dbReference type="AlphaFoldDB" id="A0A4P9J5Z7"/>
<dbReference type="EMBL" id="CP040559">
    <property type="protein sequence ID" value="QCU76367.1"/>
    <property type="molecule type" value="Genomic_DNA"/>
</dbReference>
<evidence type="ECO:0008006" key="4">
    <source>
        <dbReference type="Google" id="ProtNLM"/>
    </source>
</evidence>
<dbReference type="Proteomes" id="UP000310065">
    <property type="component" value="Chromosome S1"/>
</dbReference>
<evidence type="ECO:0000256" key="1">
    <source>
        <dbReference type="SAM" id="SignalP"/>
    </source>
</evidence>
<dbReference type="KEGG" id="pdv:FFU37_18020"/>
<feature type="chain" id="PRO_5020194485" description="Lipoprotein" evidence="1">
    <location>
        <begin position="21"/>
        <end position="392"/>
    </location>
</feature>
<sequence>MIKKSLIYVPLVVMSLFNFGCSSIPGGAEPPPSFNYSFSDKLSLSDSEKNLVLTLLIQSEVERTPFEPTGNGRKMNHSLLVNDSLLSYFGLNSTFKHQFNVKGEQLITVDKSERHGQYSKDSDPYCLLCDDFGFSDYIEKLQANLSQRLESQLLDFYIHKSAYISISKDLNRIADNSIVDVVGLEGILPKVLVDKLNDGVKIYGFYKNPPRDYYYTLDLAKQNYNLQRKLKLGYQVKAKVERLHYRSKTKYFVYDQILNEGLDSVQLNISDMRFNYIPNSFSMSDKSMDVYVVGSKMHINNKTNEYLTINSVNTYYDESNTSNNDISLVVPPKSSGSVNIIDLENSGNAFVKVVTKDQKVPYGFSVSYSDSDLSKRLTLFKINNYSIQNYYN</sequence>
<name>A0A4P9J5Z7_9GAMM</name>
<evidence type="ECO:0000313" key="2">
    <source>
        <dbReference type="EMBL" id="QCU76367.1"/>
    </source>
</evidence>
<protein>
    <recommendedName>
        <fullName evidence="4">Lipoprotein</fullName>
    </recommendedName>
</protein>
<gene>
    <name evidence="2" type="ORF">FFU37_18020</name>
</gene>
<accession>A0A4P9J5Z7</accession>
<proteinExistence type="predicted"/>